<gene>
    <name evidence="2" type="ORF">A2150_08145</name>
</gene>
<evidence type="ECO:0000313" key="3">
    <source>
        <dbReference type="Proteomes" id="UP000177925"/>
    </source>
</evidence>
<feature type="coiled-coil region" evidence="1">
    <location>
        <begin position="52"/>
        <end position="79"/>
    </location>
</feature>
<dbReference type="STRING" id="1817758.A2150_08145"/>
<dbReference type="Gene3D" id="3.30.450.40">
    <property type="match status" value="1"/>
</dbReference>
<accession>A0A1F6TEL9</accession>
<sequence>MSQKQPNSGLEQEISWEEAVARYLEDHPDYFQRHPELLARIALTHAVGGRAVSLIERQVQVLRDQSRNLQRQLRDLVGNARDNDALADRLDRFALAMIDGRALDDVLDGALDLLREEFRLDGIRILLRARDGFAAGRAEVVSGDEPPFEELLRKLGSGKPLCGEAPEASVLRYLFGEPATDIKTCALIPLGGASPYGLLALGSRDPYRFHAGMGTVYLTRLGELLAHGLARHRH</sequence>
<reference evidence="2 3" key="1">
    <citation type="journal article" date="2016" name="Nat. Commun.">
        <title>Thousands of microbial genomes shed light on interconnected biogeochemical processes in an aquifer system.</title>
        <authorList>
            <person name="Anantharaman K."/>
            <person name="Brown C.T."/>
            <person name="Hug L.A."/>
            <person name="Sharon I."/>
            <person name="Castelle C.J."/>
            <person name="Probst A.J."/>
            <person name="Thomas B.C."/>
            <person name="Singh A."/>
            <person name="Wilkins M.J."/>
            <person name="Karaoz U."/>
            <person name="Brodie E.L."/>
            <person name="Williams K.H."/>
            <person name="Hubbard S.S."/>
            <person name="Banfield J.F."/>
        </authorList>
    </citation>
    <scope>NUCLEOTIDE SEQUENCE [LARGE SCALE GENOMIC DNA]</scope>
</reference>
<evidence type="ECO:0000256" key="1">
    <source>
        <dbReference type="SAM" id="Coils"/>
    </source>
</evidence>
<dbReference type="EMBL" id="MFSS01000047">
    <property type="protein sequence ID" value="OGI43570.1"/>
    <property type="molecule type" value="Genomic_DNA"/>
</dbReference>
<protein>
    <recommendedName>
        <fullName evidence="4">Phytochrome sensor protein</fullName>
    </recommendedName>
</protein>
<dbReference type="AlphaFoldDB" id="A0A1F6TEL9"/>
<keyword evidence="1" id="KW-0175">Coiled coil</keyword>
<evidence type="ECO:0000313" key="2">
    <source>
        <dbReference type="EMBL" id="OGI43570.1"/>
    </source>
</evidence>
<organism evidence="2 3">
    <name type="scientific">Candidatus Muproteobacteria bacterium RBG_16_64_11</name>
    <dbReference type="NCBI Taxonomy" id="1817758"/>
    <lineage>
        <taxon>Bacteria</taxon>
        <taxon>Pseudomonadati</taxon>
        <taxon>Pseudomonadota</taxon>
        <taxon>Candidatus Muproteobacteria</taxon>
    </lineage>
</organism>
<dbReference type="InterPro" id="IPR029016">
    <property type="entry name" value="GAF-like_dom_sf"/>
</dbReference>
<dbReference type="Proteomes" id="UP000177925">
    <property type="component" value="Unassembled WGS sequence"/>
</dbReference>
<comment type="caution">
    <text evidence="2">The sequence shown here is derived from an EMBL/GenBank/DDBJ whole genome shotgun (WGS) entry which is preliminary data.</text>
</comment>
<dbReference type="PANTHER" id="PTHR38765">
    <property type="entry name" value="DUF484 DOMAIN-CONTAINING PROTEIN"/>
    <property type="match status" value="1"/>
</dbReference>
<name>A0A1F6TEL9_9PROT</name>
<evidence type="ECO:0008006" key="4">
    <source>
        <dbReference type="Google" id="ProtNLM"/>
    </source>
</evidence>
<dbReference type="PANTHER" id="PTHR38765:SF1">
    <property type="entry name" value="DUF484 DOMAIN-CONTAINING PROTEIN"/>
    <property type="match status" value="1"/>
</dbReference>
<proteinExistence type="predicted"/>
<dbReference type="Pfam" id="PF04340">
    <property type="entry name" value="DUF484"/>
    <property type="match status" value="1"/>
</dbReference>
<dbReference type="InterPro" id="IPR007435">
    <property type="entry name" value="DUF484"/>
</dbReference>